<sequence length="226" mass="23553">MAVSSLIDDVAARGYASYRFKEMLELPREQWPALATAAAEGQDVVCRFLAAAWQQGGADLFVEVMAYLKRVNRYTNAPGAIKNSPKLATSAGLERAALAAVDTDATRLAVLAGSYPIIELWALMATAIRADADLLDRLDEAWGGHQEGGPGAAGGMYAAASTRPVSSEGTLDRGHHRAAGVDVFEYGGDRGPGAGGQQHRGDARPLCPGRPRAVAQGGPIAAGQPV</sequence>
<reference evidence="2 3" key="1">
    <citation type="submission" date="2017-07" db="EMBL/GenBank/DDBJ databases">
        <title>Draft whole genome sequences of clinical Proprionibacteriaceae strains.</title>
        <authorList>
            <person name="Bernier A.-M."/>
            <person name="Bernard K."/>
            <person name="Domingo M.-C."/>
        </authorList>
    </citation>
    <scope>NUCLEOTIDE SEQUENCE [LARGE SCALE GENOMIC DNA]</scope>
    <source>
        <strain evidence="2 3">NML 150081</strain>
    </source>
</reference>
<gene>
    <name evidence="2" type="ORF">CGZ91_13210</name>
</gene>
<organism evidence="2 3">
    <name type="scientific">Parenemella sanctibonifatiensis</name>
    <dbReference type="NCBI Taxonomy" id="2016505"/>
    <lineage>
        <taxon>Bacteria</taxon>
        <taxon>Bacillati</taxon>
        <taxon>Actinomycetota</taxon>
        <taxon>Actinomycetes</taxon>
        <taxon>Propionibacteriales</taxon>
        <taxon>Propionibacteriaceae</taxon>
        <taxon>Parenemella</taxon>
    </lineage>
</organism>
<comment type="caution">
    <text evidence="2">The sequence shown here is derived from an EMBL/GenBank/DDBJ whole genome shotgun (WGS) entry which is preliminary data.</text>
</comment>
<dbReference type="AlphaFoldDB" id="A0A255EG37"/>
<feature type="region of interest" description="Disordered" evidence="1">
    <location>
        <begin position="188"/>
        <end position="226"/>
    </location>
</feature>
<name>A0A255EG37_9ACTN</name>
<dbReference type="Proteomes" id="UP000216300">
    <property type="component" value="Unassembled WGS sequence"/>
</dbReference>
<evidence type="ECO:0000313" key="3">
    <source>
        <dbReference type="Proteomes" id="UP000216300"/>
    </source>
</evidence>
<dbReference type="EMBL" id="NMVJ01000011">
    <property type="protein sequence ID" value="OYN88565.1"/>
    <property type="molecule type" value="Genomic_DNA"/>
</dbReference>
<proteinExistence type="predicted"/>
<accession>A0A255EG37</accession>
<keyword evidence="3" id="KW-1185">Reference proteome</keyword>
<evidence type="ECO:0000256" key="1">
    <source>
        <dbReference type="SAM" id="MobiDB-lite"/>
    </source>
</evidence>
<evidence type="ECO:0000313" key="2">
    <source>
        <dbReference type="EMBL" id="OYN88565.1"/>
    </source>
</evidence>
<dbReference type="RefSeq" id="WP_094455870.1">
    <property type="nucleotide sequence ID" value="NZ_NMVJ01000011.1"/>
</dbReference>
<protein>
    <submittedName>
        <fullName evidence="2">Uncharacterized protein</fullName>
    </submittedName>
</protein>
<feature type="compositionally biased region" description="Gly residues" evidence="1">
    <location>
        <begin position="189"/>
        <end position="198"/>
    </location>
</feature>